<name>J9F420_9ZZZZ</name>
<organism evidence="1">
    <name type="scientific">gut metagenome</name>
    <dbReference type="NCBI Taxonomy" id="749906"/>
    <lineage>
        <taxon>unclassified sequences</taxon>
        <taxon>metagenomes</taxon>
        <taxon>organismal metagenomes</taxon>
    </lineage>
</organism>
<proteinExistence type="predicted"/>
<protein>
    <submittedName>
        <fullName evidence="1">Uncharacterized protein</fullName>
    </submittedName>
</protein>
<gene>
    <name evidence="1" type="ORF">EVA_22246</name>
</gene>
<dbReference type="EMBL" id="AMCI01009345">
    <property type="protein sequence ID" value="EJW89646.1"/>
    <property type="molecule type" value="Genomic_DNA"/>
</dbReference>
<sequence>MQVIAVNRRAQAGHGLEPSYSSGLTPIPDEDKAMTAECPECQDEPKFTRRAMVCLYRIE</sequence>
<dbReference type="AlphaFoldDB" id="J9F420"/>
<accession>J9F420</accession>
<reference evidence="1" key="1">
    <citation type="journal article" date="2012" name="PLoS ONE">
        <title>Gene sets for utilization of primary and secondary nutrition supplies in the distal gut of endangered iberian lynx.</title>
        <authorList>
            <person name="Alcaide M."/>
            <person name="Messina E."/>
            <person name="Richter M."/>
            <person name="Bargiela R."/>
            <person name="Peplies J."/>
            <person name="Huws S.A."/>
            <person name="Newbold C.J."/>
            <person name="Golyshin P.N."/>
            <person name="Simon M.A."/>
            <person name="Lopez G."/>
            <person name="Yakimov M.M."/>
            <person name="Ferrer M."/>
        </authorList>
    </citation>
    <scope>NUCLEOTIDE SEQUENCE</scope>
</reference>
<comment type="caution">
    <text evidence="1">The sequence shown here is derived from an EMBL/GenBank/DDBJ whole genome shotgun (WGS) entry which is preliminary data.</text>
</comment>
<evidence type="ECO:0000313" key="1">
    <source>
        <dbReference type="EMBL" id="EJW89646.1"/>
    </source>
</evidence>